<evidence type="ECO:0000313" key="2">
    <source>
        <dbReference type="EMBL" id="QHU23526.1"/>
    </source>
</evidence>
<dbReference type="PROSITE" id="PS50089">
    <property type="entry name" value="ZF_RING_2"/>
    <property type="match status" value="1"/>
</dbReference>
<feature type="domain" description="RING-type" evidence="1">
    <location>
        <begin position="6"/>
        <end position="51"/>
    </location>
</feature>
<accession>A0A6C0L2E9</accession>
<name>A0A6C0L2E9_9ZZZZ</name>
<protein>
    <recommendedName>
        <fullName evidence="1">RING-type domain-containing protein</fullName>
    </recommendedName>
</protein>
<dbReference type="InterPro" id="IPR001841">
    <property type="entry name" value="Znf_RING"/>
</dbReference>
<dbReference type="EMBL" id="MN741031">
    <property type="protein sequence ID" value="QHU23526.1"/>
    <property type="molecule type" value="Genomic_DNA"/>
</dbReference>
<dbReference type="InterPro" id="IPR013083">
    <property type="entry name" value="Znf_RING/FYVE/PHD"/>
</dbReference>
<dbReference type="SUPFAM" id="SSF57850">
    <property type="entry name" value="RING/U-box"/>
    <property type="match status" value="1"/>
</dbReference>
<proteinExistence type="predicted"/>
<organism evidence="2">
    <name type="scientific">viral metagenome</name>
    <dbReference type="NCBI Taxonomy" id="1070528"/>
    <lineage>
        <taxon>unclassified sequences</taxon>
        <taxon>metagenomes</taxon>
        <taxon>organismal metagenomes</taxon>
    </lineage>
</organism>
<reference evidence="2" key="1">
    <citation type="journal article" date="2020" name="Nature">
        <title>Giant virus diversity and host interactions through global metagenomics.</title>
        <authorList>
            <person name="Schulz F."/>
            <person name="Roux S."/>
            <person name="Paez-Espino D."/>
            <person name="Jungbluth S."/>
            <person name="Walsh D.A."/>
            <person name="Denef V.J."/>
            <person name="McMahon K.D."/>
            <person name="Konstantinidis K.T."/>
            <person name="Eloe-Fadrosh E.A."/>
            <person name="Kyrpides N.C."/>
            <person name="Woyke T."/>
        </authorList>
    </citation>
    <scope>NUCLEOTIDE SEQUENCE</scope>
    <source>
        <strain evidence="2">GVMAG-S-ERX555907-94</strain>
    </source>
</reference>
<dbReference type="Pfam" id="PF13639">
    <property type="entry name" value="zf-RING_2"/>
    <property type="match status" value="1"/>
</dbReference>
<dbReference type="Gene3D" id="3.30.40.10">
    <property type="entry name" value="Zinc/RING finger domain, C3HC4 (zinc finger)"/>
    <property type="match status" value="1"/>
</dbReference>
<sequence length="120" mass="13448">MEELTCGICGNGIDDEYKHSLPCNPNHTFHYNCLVLSFKNTKGPNECPYCRVKCGVLPLVNGIKNPILGIHDTSNVINYVNKGCKYILTRGKNKGSPCNLNCKLGYEYCKRHIKNAPKDK</sequence>
<dbReference type="AlphaFoldDB" id="A0A6C0L2E9"/>
<evidence type="ECO:0000259" key="1">
    <source>
        <dbReference type="PROSITE" id="PS50089"/>
    </source>
</evidence>